<comment type="caution">
    <text evidence="2">The sequence shown here is derived from an EMBL/GenBank/DDBJ whole genome shotgun (WGS) entry which is preliminary data.</text>
</comment>
<keyword evidence="3" id="KW-1185">Reference proteome</keyword>
<feature type="region of interest" description="Disordered" evidence="1">
    <location>
        <begin position="47"/>
        <end position="77"/>
    </location>
</feature>
<reference evidence="2 3" key="1">
    <citation type="submission" date="2022-05" db="EMBL/GenBank/DDBJ databases">
        <authorList>
            <consortium name="Genoscope - CEA"/>
            <person name="William W."/>
        </authorList>
    </citation>
    <scope>NUCLEOTIDE SEQUENCE [LARGE SCALE GENOMIC DNA]</scope>
</reference>
<dbReference type="EMBL" id="CALNXJ010000003">
    <property type="protein sequence ID" value="CAH3035364.1"/>
    <property type="molecule type" value="Genomic_DNA"/>
</dbReference>
<dbReference type="Proteomes" id="UP001159428">
    <property type="component" value="Unassembled WGS sequence"/>
</dbReference>
<feature type="compositionally biased region" description="Basic residues" evidence="1">
    <location>
        <begin position="54"/>
        <end position="77"/>
    </location>
</feature>
<sequence>MGQTESRRCRICATKLNPKKKQDMEQSLCSKCRKKGSKALWENRSTLKSIVFGKGKKEKKKKKKGKKQKKKNKNKGE</sequence>
<evidence type="ECO:0000256" key="1">
    <source>
        <dbReference type="SAM" id="MobiDB-lite"/>
    </source>
</evidence>
<proteinExistence type="predicted"/>
<organism evidence="2 3">
    <name type="scientific">Pocillopora meandrina</name>
    <dbReference type="NCBI Taxonomy" id="46732"/>
    <lineage>
        <taxon>Eukaryota</taxon>
        <taxon>Metazoa</taxon>
        <taxon>Cnidaria</taxon>
        <taxon>Anthozoa</taxon>
        <taxon>Hexacorallia</taxon>
        <taxon>Scleractinia</taxon>
        <taxon>Astrocoeniina</taxon>
        <taxon>Pocilloporidae</taxon>
        <taxon>Pocillopora</taxon>
    </lineage>
</organism>
<gene>
    <name evidence="2" type="ORF">PMEA_00017239</name>
</gene>
<protein>
    <submittedName>
        <fullName evidence="2">Uncharacterized protein</fullName>
    </submittedName>
</protein>
<accession>A0AAU9VSX8</accession>
<evidence type="ECO:0000313" key="2">
    <source>
        <dbReference type="EMBL" id="CAH3035364.1"/>
    </source>
</evidence>
<name>A0AAU9VSX8_9CNID</name>
<evidence type="ECO:0000313" key="3">
    <source>
        <dbReference type="Proteomes" id="UP001159428"/>
    </source>
</evidence>
<dbReference type="AlphaFoldDB" id="A0AAU9VSX8"/>